<gene>
    <name evidence="2" type="ORF">SAMN05443248_3226</name>
</gene>
<evidence type="ECO:0000313" key="2">
    <source>
        <dbReference type="EMBL" id="SHG96860.1"/>
    </source>
</evidence>
<proteinExistence type="predicted"/>
<sequence>MTIGSTKEDLTMRKIRLWTATSILAVSFATGASAQNIDWQIFTEPFVTSAHAQEINWQKVDDALGRKPAVSGDVRRYGFPRSDLTVTLDGVTIKPALALGGWVAFKPMHGEAMVMGDLVLLESEINPVMLKMIEGGLDITAVHNHLLRASPATFYMHVGGHGDPARMAAAIHDALAVSKTPLSMPAAAAPPPAVDLDTAQLDQIMGAKGQANGGVYQFNVPRRDPVSMDGTTMTPPAPLGAAIGINFQPTGGGKAAITGDFVLTNDEVNPVIKALRANGIDVTAVHSHMLDEQPRLFFLHFWAVDDALKLAKGLRAALDKTASAKS</sequence>
<feature type="chain" id="PRO_5012793467" description="Peptidase M23B" evidence="1">
    <location>
        <begin position="35"/>
        <end position="326"/>
    </location>
</feature>
<evidence type="ECO:0000256" key="1">
    <source>
        <dbReference type="SAM" id="SignalP"/>
    </source>
</evidence>
<protein>
    <recommendedName>
        <fullName evidence="4">Peptidase M23B</fullName>
    </recommendedName>
</protein>
<dbReference type="InterPro" id="IPR011094">
    <property type="entry name" value="Uncharacterised_LppY/LpqO"/>
</dbReference>
<name>A0A1M5P4Z4_9BRAD</name>
<accession>A0A1M5P4Z4</accession>
<feature type="signal peptide" evidence="1">
    <location>
        <begin position="1"/>
        <end position="34"/>
    </location>
</feature>
<dbReference type="AlphaFoldDB" id="A0A1M5P4Z4"/>
<reference evidence="2 3" key="1">
    <citation type="submission" date="2016-11" db="EMBL/GenBank/DDBJ databases">
        <authorList>
            <person name="Jaros S."/>
            <person name="Januszkiewicz K."/>
            <person name="Wedrychowicz H."/>
        </authorList>
    </citation>
    <scope>NUCLEOTIDE SEQUENCE [LARGE SCALE GENOMIC DNA]</scope>
    <source>
        <strain evidence="2 3">GAS138</strain>
    </source>
</reference>
<organism evidence="2 3">
    <name type="scientific">Bradyrhizobium erythrophlei</name>
    <dbReference type="NCBI Taxonomy" id="1437360"/>
    <lineage>
        <taxon>Bacteria</taxon>
        <taxon>Pseudomonadati</taxon>
        <taxon>Pseudomonadota</taxon>
        <taxon>Alphaproteobacteria</taxon>
        <taxon>Hyphomicrobiales</taxon>
        <taxon>Nitrobacteraceae</taxon>
        <taxon>Bradyrhizobium</taxon>
    </lineage>
</organism>
<dbReference type="Pfam" id="PF07485">
    <property type="entry name" value="DUF1529"/>
    <property type="match status" value="2"/>
</dbReference>
<dbReference type="Proteomes" id="UP000189796">
    <property type="component" value="Chromosome I"/>
</dbReference>
<keyword evidence="1" id="KW-0732">Signal</keyword>
<evidence type="ECO:0000313" key="3">
    <source>
        <dbReference type="Proteomes" id="UP000189796"/>
    </source>
</evidence>
<dbReference type="EMBL" id="LT670817">
    <property type="protein sequence ID" value="SHG96860.1"/>
    <property type="molecule type" value="Genomic_DNA"/>
</dbReference>
<evidence type="ECO:0008006" key="4">
    <source>
        <dbReference type="Google" id="ProtNLM"/>
    </source>
</evidence>